<dbReference type="EMBL" id="LDJH01000017">
    <property type="protein sequence ID" value="KRG57054.1"/>
    <property type="molecule type" value="Genomic_DNA"/>
</dbReference>
<accession>A0A0R0BTJ1</accession>
<name>A0A0R0BTJ1_9GAMM</name>
<keyword evidence="3" id="KW-1185">Reference proteome</keyword>
<comment type="caution">
    <text evidence="2">The sequence shown here is derived from an EMBL/GenBank/DDBJ whole genome shotgun (WGS) entry which is preliminary data.</text>
</comment>
<dbReference type="RefSeq" id="WP_057666523.1">
    <property type="nucleotide sequence ID" value="NZ_JACIUV010000001.1"/>
</dbReference>
<proteinExistence type="predicted"/>
<evidence type="ECO:0000256" key="1">
    <source>
        <dbReference type="SAM" id="SignalP"/>
    </source>
</evidence>
<organism evidence="2 3">
    <name type="scientific">Stenotrophomonas koreensis</name>
    <dbReference type="NCBI Taxonomy" id="266128"/>
    <lineage>
        <taxon>Bacteria</taxon>
        <taxon>Pseudomonadati</taxon>
        <taxon>Pseudomonadota</taxon>
        <taxon>Gammaproteobacteria</taxon>
        <taxon>Lysobacterales</taxon>
        <taxon>Lysobacteraceae</taxon>
        <taxon>Stenotrophomonas</taxon>
    </lineage>
</organism>
<protein>
    <recommendedName>
        <fullName evidence="4">Lipoprotein</fullName>
    </recommendedName>
</protein>
<sequence length="157" mass="17245">MIRTLAPWPALVALLLAACSADAPPARTTAPTAASPSAAVAAVQCPDSSFEQFLERFSSQISVQETATADPLLTSQVNPDAQPEPVVETRSVPLAEVTWPVMPDLRQARRAGREVQIHGEEDTRVVTVRTPDTSDQQRYHFQRQPCWTLVKREDQSI</sequence>
<feature type="chain" id="PRO_5006392996" description="Lipoprotein" evidence="1">
    <location>
        <begin position="24"/>
        <end position="157"/>
    </location>
</feature>
<dbReference type="PATRIC" id="fig|266128.3.peg.960"/>
<keyword evidence="1" id="KW-0732">Signal</keyword>
<dbReference type="OrthoDB" id="6894050at2"/>
<evidence type="ECO:0000313" key="3">
    <source>
        <dbReference type="Proteomes" id="UP000051254"/>
    </source>
</evidence>
<gene>
    <name evidence="2" type="ORF">ABB25_10425</name>
</gene>
<reference evidence="2 3" key="1">
    <citation type="submission" date="2015-05" db="EMBL/GenBank/DDBJ databases">
        <title>Genome sequencing and analysis of members of genus Stenotrophomonas.</title>
        <authorList>
            <person name="Patil P.P."/>
            <person name="Midha S."/>
            <person name="Patil P.B."/>
        </authorList>
    </citation>
    <scope>NUCLEOTIDE SEQUENCE [LARGE SCALE GENOMIC DNA]</scope>
    <source>
        <strain evidence="2 3">DSM 17805</strain>
    </source>
</reference>
<evidence type="ECO:0000313" key="2">
    <source>
        <dbReference type="EMBL" id="KRG57054.1"/>
    </source>
</evidence>
<dbReference type="PROSITE" id="PS51257">
    <property type="entry name" value="PROKAR_LIPOPROTEIN"/>
    <property type="match status" value="1"/>
</dbReference>
<feature type="signal peptide" evidence="1">
    <location>
        <begin position="1"/>
        <end position="23"/>
    </location>
</feature>
<dbReference type="AlphaFoldDB" id="A0A0R0BTJ1"/>
<dbReference type="Proteomes" id="UP000051254">
    <property type="component" value="Unassembled WGS sequence"/>
</dbReference>
<evidence type="ECO:0008006" key="4">
    <source>
        <dbReference type="Google" id="ProtNLM"/>
    </source>
</evidence>